<name>A0A9P5XHT1_9AGAR</name>
<evidence type="ECO:0000313" key="5">
    <source>
        <dbReference type="EMBL" id="KAF9450975.1"/>
    </source>
</evidence>
<feature type="non-terminal residue" evidence="5">
    <location>
        <position position="827"/>
    </location>
</feature>
<dbReference type="SUPFAM" id="SSF46689">
    <property type="entry name" value="Homeodomain-like"/>
    <property type="match status" value="2"/>
</dbReference>
<feature type="compositionally biased region" description="Acidic residues" evidence="2">
    <location>
        <begin position="276"/>
        <end position="290"/>
    </location>
</feature>
<dbReference type="CDD" id="cd11660">
    <property type="entry name" value="SANT_TRF"/>
    <property type="match status" value="2"/>
</dbReference>
<proteinExistence type="predicted"/>
<feature type="domain" description="Myb-like" evidence="3">
    <location>
        <begin position="54"/>
        <end position="109"/>
    </location>
</feature>
<accession>A0A9P5XHT1</accession>
<feature type="region of interest" description="Disordered" evidence="2">
    <location>
        <begin position="734"/>
        <end position="766"/>
    </location>
</feature>
<sequence length="827" mass="86255">MASPPSADFSFTAPFPALKQRRVSLALPPSVPRVPWSFRDDTGIAGPNSAAPLPEKKPRKKWSPEETQMLVEGCNRHGVGNWKTILSDPTLKFDNRSPVDLKDRFRTYFPDAYKKHYPNARTHLSSKVRSTLPDGSSLFEKTRSKRRRPFTEEEDRALKAGYEKHGTVWATIVKDPIFQEQNRRSTDLRDRFRNAFPELYQAAGYKPRNNTSKKKKEQIIENSRMPGRAATDDQLALSSSGTTGPVRGVRRRRAQTSQGILLRGGTKSVPQSTACSEDEDSSGPEDEDGDVSSGMTTSMPKTPLFVDDPGTPVSADGVKKNCNDLGLHLLSPSSTVESSFPGVIDDDDEMGMRLISLEPLPDPLGEYTPSTLDNPQQNPNSTTRRSGIDTPTHSHHTWSSPPQSTSNNVNDGGGGGSNPPGSSATSSNNAHSHSQPHGTSAHGGPKIGQSAWGTQEWLSPNPRLDHSFSANANANANAGGSGTGTPSSYFSPSSPFTSYNLTPLHTTHPLSPSTTTTTTGANATSSVTNSGANNSSSTASAANNSLVGNLTTLTTLNLPMNNYINYYSSHQHHGVIERYDLWPPSTSALSLSSSFSAMNNSSASSALSSVGSGGGMSGPGSLSAFSSSFGGDISSEVSFGDTQSTFSDDGGVFGDGAYGNTGAAGMGYVSNGGAGAGAGGGGSWGASRAITHHSDYAGDLIFGARGYGLGGGFGWFGSAYAGGSATGLGLVGVPKDDEKSVGEGDEGNETSSGGEGEDVIVGDGKGSINPMQLHAPSGIDEIALADISLNDSQDVDEEMGEAMDDAMDGTTGNSSSPPEAVGGGAGL</sequence>
<feature type="domain" description="HTH myb-type" evidence="4">
    <location>
        <begin position="55"/>
        <end position="113"/>
    </location>
</feature>
<feature type="region of interest" description="Disordered" evidence="2">
    <location>
        <begin position="200"/>
        <end position="310"/>
    </location>
</feature>
<feature type="compositionally biased region" description="Low complexity" evidence="2">
    <location>
        <begin position="467"/>
        <end position="542"/>
    </location>
</feature>
<evidence type="ECO:0000256" key="1">
    <source>
        <dbReference type="ARBA" id="ARBA00023242"/>
    </source>
</evidence>
<gene>
    <name evidence="5" type="ORF">P691DRAFT_664168</name>
</gene>
<dbReference type="Gene3D" id="1.10.10.60">
    <property type="entry name" value="Homeodomain-like"/>
    <property type="match status" value="1"/>
</dbReference>
<feature type="region of interest" description="Disordered" evidence="2">
    <location>
        <begin position="791"/>
        <end position="827"/>
    </location>
</feature>
<comment type="caution">
    <text evidence="5">The sequence shown here is derived from an EMBL/GenBank/DDBJ whole genome shotgun (WGS) entry which is preliminary data.</text>
</comment>
<keyword evidence="1" id="KW-0539">Nucleus</keyword>
<dbReference type="InterPro" id="IPR009057">
    <property type="entry name" value="Homeodomain-like_sf"/>
</dbReference>
<dbReference type="InterPro" id="IPR001005">
    <property type="entry name" value="SANT/Myb"/>
</dbReference>
<evidence type="ECO:0008006" key="7">
    <source>
        <dbReference type="Google" id="ProtNLM"/>
    </source>
</evidence>
<dbReference type="AlphaFoldDB" id="A0A9P5XHT1"/>
<dbReference type="OrthoDB" id="608866at2759"/>
<feature type="region of interest" description="Disordered" evidence="2">
    <location>
        <begin position="358"/>
        <end position="542"/>
    </location>
</feature>
<evidence type="ECO:0000256" key="2">
    <source>
        <dbReference type="SAM" id="MobiDB-lite"/>
    </source>
</evidence>
<feature type="compositionally biased region" description="Low complexity" evidence="2">
    <location>
        <begin position="419"/>
        <end position="433"/>
    </location>
</feature>
<dbReference type="PROSITE" id="PS51294">
    <property type="entry name" value="HTH_MYB"/>
    <property type="match status" value="2"/>
</dbReference>
<dbReference type="EMBL" id="MU151093">
    <property type="protein sequence ID" value="KAF9450975.1"/>
    <property type="molecule type" value="Genomic_DNA"/>
</dbReference>
<evidence type="ECO:0000313" key="6">
    <source>
        <dbReference type="Proteomes" id="UP000807342"/>
    </source>
</evidence>
<organism evidence="5 6">
    <name type="scientific">Macrolepiota fuliginosa MF-IS2</name>
    <dbReference type="NCBI Taxonomy" id="1400762"/>
    <lineage>
        <taxon>Eukaryota</taxon>
        <taxon>Fungi</taxon>
        <taxon>Dikarya</taxon>
        <taxon>Basidiomycota</taxon>
        <taxon>Agaricomycotina</taxon>
        <taxon>Agaricomycetes</taxon>
        <taxon>Agaricomycetidae</taxon>
        <taxon>Agaricales</taxon>
        <taxon>Agaricineae</taxon>
        <taxon>Agaricaceae</taxon>
        <taxon>Macrolepiota</taxon>
    </lineage>
</organism>
<feature type="region of interest" description="Disordered" evidence="2">
    <location>
        <begin position="126"/>
        <end position="154"/>
    </location>
</feature>
<dbReference type="SMART" id="SM00717">
    <property type="entry name" value="SANT"/>
    <property type="match status" value="2"/>
</dbReference>
<dbReference type="InterPro" id="IPR052450">
    <property type="entry name" value="TRBD-Containing_Protein"/>
</dbReference>
<dbReference type="PANTHER" id="PTHR46734:SF1">
    <property type="entry name" value="TELOMERIC REPEAT-BINDING FACTOR 1"/>
    <property type="match status" value="1"/>
</dbReference>
<dbReference type="PROSITE" id="PS50090">
    <property type="entry name" value="MYB_LIKE"/>
    <property type="match status" value="2"/>
</dbReference>
<reference evidence="5" key="1">
    <citation type="submission" date="2020-11" db="EMBL/GenBank/DDBJ databases">
        <authorList>
            <consortium name="DOE Joint Genome Institute"/>
            <person name="Ahrendt S."/>
            <person name="Riley R."/>
            <person name="Andreopoulos W."/>
            <person name="Labutti K."/>
            <person name="Pangilinan J."/>
            <person name="Ruiz-Duenas F.J."/>
            <person name="Barrasa J.M."/>
            <person name="Sanchez-Garcia M."/>
            <person name="Camarero S."/>
            <person name="Miyauchi S."/>
            <person name="Serrano A."/>
            <person name="Linde D."/>
            <person name="Babiker R."/>
            <person name="Drula E."/>
            <person name="Ayuso-Fernandez I."/>
            <person name="Pacheco R."/>
            <person name="Padilla G."/>
            <person name="Ferreira P."/>
            <person name="Barriuso J."/>
            <person name="Kellner H."/>
            <person name="Castanera R."/>
            <person name="Alfaro M."/>
            <person name="Ramirez L."/>
            <person name="Pisabarro A.G."/>
            <person name="Kuo A."/>
            <person name="Tritt A."/>
            <person name="Lipzen A."/>
            <person name="He G."/>
            <person name="Yan M."/>
            <person name="Ng V."/>
            <person name="Cullen D."/>
            <person name="Martin F."/>
            <person name="Rosso M.-N."/>
            <person name="Henrissat B."/>
            <person name="Hibbett D."/>
            <person name="Martinez A.T."/>
            <person name="Grigoriev I.V."/>
        </authorList>
    </citation>
    <scope>NUCLEOTIDE SEQUENCE</scope>
    <source>
        <strain evidence="5">MF-IS2</strain>
    </source>
</reference>
<feature type="domain" description="HTH myb-type" evidence="4">
    <location>
        <begin position="142"/>
        <end position="174"/>
    </location>
</feature>
<feature type="region of interest" description="Disordered" evidence="2">
    <location>
        <begin position="36"/>
        <end position="63"/>
    </location>
</feature>
<evidence type="ECO:0000259" key="3">
    <source>
        <dbReference type="PROSITE" id="PS50090"/>
    </source>
</evidence>
<feature type="compositionally biased region" description="Polar residues" evidence="2">
    <location>
        <begin position="368"/>
        <end position="403"/>
    </location>
</feature>
<feature type="domain" description="Myb-like" evidence="3">
    <location>
        <begin position="142"/>
        <end position="196"/>
    </location>
</feature>
<dbReference type="Pfam" id="PF00249">
    <property type="entry name" value="Myb_DNA-binding"/>
    <property type="match status" value="1"/>
</dbReference>
<dbReference type="InterPro" id="IPR017930">
    <property type="entry name" value="Myb_dom"/>
</dbReference>
<protein>
    <recommendedName>
        <fullName evidence="7">Meiotically up-regulated gene 152 protein</fullName>
    </recommendedName>
</protein>
<dbReference type="PANTHER" id="PTHR46734">
    <property type="entry name" value="TELOMERIC REPEAT-BINDING FACTOR 1 TERF1"/>
    <property type="match status" value="1"/>
</dbReference>
<keyword evidence="6" id="KW-1185">Reference proteome</keyword>
<evidence type="ECO:0000259" key="4">
    <source>
        <dbReference type="PROSITE" id="PS51294"/>
    </source>
</evidence>
<dbReference type="Proteomes" id="UP000807342">
    <property type="component" value="Unassembled WGS sequence"/>
</dbReference>
<dbReference type="Gene3D" id="1.10.246.220">
    <property type="match status" value="1"/>
</dbReference>
<feature type="compositionally biased region" description="Acidic residues" evidence="2">
    <location>
        <begin position="793"/>
        <end position="807"/>
    </location>
</feature>